<keyword evidence="1" id="KW-0732">Signal</keyword>
<evidence type="ECO:0000313" key="2">
    <source>
        <dbReference type="EMBL" id="MFD2602040.1"/>
    </source>
</evidence>
<protein>
    <recommendedName>
        <fullName evidence="4">YD repeat-containing protein</fullName>
    </recommendedName>
</protein>
<feature type="signal peptide" evidence="1">
    <location>
        <begin position="1"/>
        <end position="20"/>
    </location>
</feature>
<evidence type="ECO:0000313" key="3">
    <source>
        <dbReference type="Proteomes" id="UP001597480"/>
    </source>
</evidence>
<dbReference type="PROSITE" id="PS51257">
    <property type="entry name" value="PROKAR_LIPOPROTEIN"/>
    <property type="match status" value="1"/>
</dbReference>
<name>A0ABW5NUK8_9FLAO</name>
<sequence length="286" mass="31732">MKTRLLLACFAMVMASCSNDDNSGKDTSGENSEKILREIVQTEFNPDGSVKLTSKTYFDEDKAVLEEQYNNLNELSAKSEFAYNASGTLESMTHYSAASGLQTPDYGYVLTYDNLGRVVSKNETGTTTASTTFVYTENSTNTITATTTGSGEPVYAVYYINNAGQLYKKTVGSATEELTYTDDNILKYKNGSFISDFEYINEPAPLGHQHKIVLNLFKGNAINALLINGFLTQSLGNTKYVAKRTDSNGDAFNYEYQFNAGNYPVKVRCFKNNGSIPYSIREVYYE</sequence>
<evidence type="ECO:0000256" key="1">
    <source>
        <dbReference type="SAM" id="SignalP"/>
    </source>
</evidence>
<proteinExistence type="predicted"/>
<organism evidence="2 3">
    <name type="scientific">Flavobacterium suzhouense</name>
    <dbReference type="NCBI Taxonomy" id="1529638"/>
    <lineage>
        <taxon>Bacteria</taxon>
        <taxon>Pseudomonadati</taxon>
        <taxon>Bacteroidota</taxon>
        <taxon>Flavobacteriia</taxon>
        <taxon>Flavobacteriales</taxon>
        <taxon>Flavobacteriaceae</taxon>
        <taxon>Flavobacterium</taxon>
    </lineage>
</organism>
<comment type="caution">
    <text evidence="2">The sequence shown here is derived from an EMBL/GenBank/DDBJ whole genome shotgun (WGS) entry which is preliminary data.</text>
</comment>
<dbReference type="Proteomes" id="UP001597480">
    <property type="component" value="Unassembled WGS sequence"/>
</dbReference>
<keyword evidence="3" id="KW-1185">Reference proteome</keyword>
<accession>A0ABW5NUK8</accession>
<reference evidence="3" key="1">
    <citation type="journal article" date="2019" name="Int. J. Syst. Evol. Microbiol.">
        <title>The Global Catalogue of Microorganisms (GCM) 10K type strain sequencing project: providing services to taxonomists for standard genome sequencing and annotation.</title>
        <authorList>
            <consortium name="The Broad Institute Genomics Platform"/>
            <consortium name="The Broad Institute Genome Sequencing Center for Infectious Disease"/>
            <person name="Wu L."/>
            <person name="Ma J."/>
        </authorList>
    </citation>
    <scope>NUCLEOTIDE SEQUENCE [LARGE SCALE GENOMIC DNA]</scope>
    <source>
        <strain evidence="3">KCTC 42107</strain>
    </source>
</reference>
<gene>
    <name evidence="2" type="ORF">ACFSR3_08225</name>
</gene>
<dbReference type="EMBL" id="JBHUMD010000008">
    <property type="protein sequence ID" value="MFD2602040.1"/>
    <property type="molecule type" value="Genomic_DNA"/>
</dbReference>
<evidence type="ECO:0008006" key="4">
    <source>
        <dbReference type="Google" id="ProtNLM"/>
    </source>
</evidence>
<feature type="chain" id="PRO_5047463154" description="YD repeat-containing protein" evidence="1">
    <location>
        <begin position="21"/>
        <end position="286"/>
    </location>
</feature>
<dbReference type="RefSeq" id="WP_379820539.1">
    <property type="nucleotide sequence ID" value="NZ_JBHUMD010000008.1"/>
</dbReference>